<protein>
    <submittedName>
        <fullName evidence="1">Uncharacterized protein</fullName>
    </submittedName>
</protein>
<evidence type="ECO:0000313" key="1">
    <source>
        <dbReference type="EMBL" id="MBV6342412.1"/>
    </source>
</evidence>
<name>A0ABS6S196_9BACT</name>
<comment type="caution">
    <text evidence="1">The sequence shown here is derived from an EMBL/GenBank/DDBJ whole genome shotgun (WGS) entry which is preliminary data.</text>
</comment>
<proteinExistence type="predicted"/>
<gene>
    <name evidence="1" type="ORF">HWQ67_12535</name>
</gene>
<reference evidence="1 2" key="1">
    <citation type="journal article" date="2020" name="J Geophys Res Biogeosci">
        <title>Magnetotaxis as an Adaptation to Enable Bacterial Shuttling of Microbial Sulfur and Sulfur Cycling Across Aquatic Oxic#Anoxic Interfaces.</title>
        <authorList>
            <person name="Li J."/>
            <person name="Liu P."/>
            <person name="Wang J."/>
            <person name="Roberts A.P."/>
            <person name="Pan Y."/>
        </authorList>
    </citation>
    <scope>NUCLEOTIDE SEQUENCE [LARGE SCALE GENOMIC DNA]</scope>
    <source>
        <strain evidence="1 2">MYR-1_YQ</strain>
    </source>
</reference>
<dbReference type="RefSeq" id="WP_218253031.1">
    <property type="nucleotide sequence ID" value="NZ_JABXWD010000254.1"/>
</dbReference>
<dbReference type="EMBL" id="JABXWD010000254">
    <property type="protein sequence ID" value="MBV6342412.1"/>
    <property type="molecule type" value="Genomic_DNA"/>
</dbReference>
<dbReference type="Proteomes" id="UP001196980">
    <property type="component" value="Unassembled WGS sequence"/>
</dbReference>
<sequence>MSEKNVSIIIEEYIRANGFDGLVNPEIECGCPVDEGLFPCDSVCPECQPGYKGKSNDPDYEYMMFVDKPTDEPEEGEDEG</sequence>
<accession>A0ABS6S196</accession>
<keyword evidence="2" id="KW-1185">Reference proteome</keyword>
<organism evidence="1 2">
    <name type="scientific">Candidatus Magnetobacterium casense</name>
    <dbReference type="NCBI Taxonomy" id="1455061"/>
    <lineage>
        <taxon>Bacteria</taxon>
        <taxon>Pseudomonadati</taxon>
        <taxon>Nitrospirota</taxon>
        <taxon>Thermodesulfovibrionia</taxon>
        <taxon>Thermodesulfovibrionales</taxon>
        <taxon>Candidatus Magnetobacteriaceae</taxon>
        <taxon>Candidatus Magnetobacterium</taxon>
    </lineage>
</organism>
<evidence type="ECO:0000313" key="2">
    <source>
        <dbReference type="Proteomes" id="UP001196980"/>
    </source>
</evidence>